<dbReference type="Gene3D" id="3.30.930.10">
    <property type="entry name" value="Bira Bifunctional Protein, Domain 2"/>
    <property type="match status" value="1"/>
</dbReference>
<keyword evidence="4 15" id="KW-0963">Cytoplasm</keyword>
<dbReference type="SMART" id="SM00874">
    <property type="entry name" value="B5"/>
    <property type="match status" value="1"/>
</dbReference>
<dbReference type="SUPFAM" id="SSF50249">
    <property type="entry name" value="Nucleic acid-binding proteins"/>
    <property type="match status" value="1"/>
</dbReference>
<keyword evidence="6 15" id="KW-0436">Ligase</keyword>
<dbReference type="InterPro" id="IPR036690">
    <property type="entry name" value="Fdx_antiC-bd_sf"/>
</dbReference>
<dbReference type="Pfam" id="PF03484">
    <property type="entry name" value="B5"/>
    <property type="match status" value="1"/>
</dbReference>
<keyword evidence="11 16" id="KW-0694">RNA-binding</keyword>
<keyword evidence="7 15" id="KW-0479">Metal-binding</keyword>
<sequence length="789" mass="88670">MLLPLKWLRDYVDIEMGTEEFAEAMTLSGTKTEGIVYPGAEIKNVIVGKVLSIEKHPDADKLVVVRVSIGEEERQIVTGADNLKVGDYVPVALHNAKLPGGKKIKRGSMRGVMSDGMLCSAQELGIDNKFIPEEMREGIYVLSEKAELGSDIHDAMLLDDAIIEFELTANRPDCNCILGIAMEAAATIGAKVELPSLEVKEEGEMLQGDVKIKTELCGRYLLREVKDVKICQSPYYIQRRLIESDVRPINNIVDLTNYVMLEYGQPLHAFDRKKLVGDTIVVAMAGEEECSVTLDGEERTLDPSIITIRDEEKIIALGGIMGAQNSEIDDTTTHIFLESAHFDADTIRASSKKLGLRTDASARFEKGIDLHRCKKALDRLCHLIEKLGYGTVCKGSVDRQTAECKEVKVDFTIEKINEVIGCKISEEEILDILSKLNFKVEKTEDGFAATPPEYRTDVEQFADIVEEVSRIYGFNKIESKPLRGEVIPARKSEERIFEDKIKSAAYKSGLTEVLTYSFVSPSGPEKAGLSEECYKFMRLLNPLGEETSVMRTSLVPNMLDIVSSNMAHKNEFFSGFEFGNIFFKEEEAKQLPSMVTASYGKEEDFFSLKSRLEGIFEILRYESRQYRPNREAALFHPGKCADIFIGTERVGIIGEVHPSVAQAFSLKKKVYLAELDIVKMMSLYAEDIKYKRIPKYPAVKRDIALVVDKGLYVQEIETLIREYGKKLIEKVELFDVYDGDRIEEGKKSVAYSITYRKANATLTDEEVNQVQEKLLSALREKLNAVLRDQ</sequence>
<evidence type="ECO:0000256" key="11">
    <source>
        <dbReference type="ARBA" id="ARBA00022884"/>
    </source>
</evidence>
<dbReference type="InterPro" id="IPR005146">
    <property type="entry name" value="B3/B4_tRNA-bd"/>
</dbReference>
<evidence type="ECO:0000256" key="5">
    <source>
        <dbReference type="ARBA" id="ARBA00022555"/>
    </source>
</evidence>
<dbReference type="PANTHER" id="PTHR10947:SF0">
    <property type="entry name" value="PHENYLALANINE--TRNA LIGASE BETA SUBUNIT"/>
    <property type="match status" value="1"/>
</dbReference>
<feature type="binding site" evidence="15">
    <location>
        <position position="457"/>
    </location>
    <ligand>
        <name>Mg(2+)</name>
        <dbReference type="ChEBI" id="CHEBI:18420"/>
        <note>shared with alpha subunit</note>
    </ligand>
</feature>
<dbReference type="InterPro" id="IPR009061">
    <property type="entry name" value="DNA-bd_dom_put_sf"/>
</dbReference>
<evidence type="ECO:0000259" key="18">
    <source>
        <dbReference type="PROSITE" id="PS51447"/>
    </source>
</evidence>
<dbReference type="Pfam" id="PF17759">
    <property type="entry name" value="tRNA_synthFbeta"/>
    <property type="match status" value="1"/>
</dbReference>
<dbReference type="PROSITE" id="PS51483">
    <property type="entry name" value="B5"/>
    <property type="match status" value="1"/>
</dbReference>
<dbReference type="SUPFAM" id="SSF46955">
    <property type="entry name" value="Putative DNA-binding domain"/>
    <property type="match status" value="1"/>
</dbReference>
<evidence type="ECO:0000256" key="12">
    <source>
        <dbReference type="ARBA" id="ARBA00022917"/>
    </source>
</evidence>
<evidence type="ECO:0000313" key="21">
    <source>
        <dbReference type="Proteomes" id="UP001595916"/>
    </source>
</evidence>
<feature type="domain" description="TRNA-binding" evidence="17">
    <location>
        <begin position="39"/>
        <end position="153"/>
    </location>
</feature>
<protein>
    <recommendedName>
        <fullName evidence="15">Phenylalanine--tRNA ligase beta subunit</fullName>
        <ecNumber evidence="15">6.1.1.20</ecNumber>
    </recommendedName>
    <alternativeName>
        <fullName evidence="15">Phenylalanyl-tRNA synthetase beta subunit</fullName>
        <shortName evidence="15">PheRS</shortName>
    </alternativeName>
</protein>
<comment type="catalytic activity">
    <reaction evidence="14 15">
        <text>tRNA(Phe) + L-phenylalanine + ATP = L-phenylalanyl-tRNA(Phe) + AMP + diphosphate + H(+)</text>
        <dbReference type="Rhea" id="RHEA:19413"/>
        <dbReference type="Rhea" id="RHEA-COMP:9668"/>
        <dbReference type="Rhea" id="RHEA-COMP:9699"/>
        <dbReference type="ChEBI" id="CHEBI:15378"/>
        <dbReference type="ChEBI" id="CHEBI:30616"/>
        <dbReference type="ChEBI" id="CHEBI:33019"/>
        <dbReference type="ChEBI" id="CHEBI:58095"/>
        <dbReference type="ChEBI" id="CHEBI:78442"/>
        <dbReference type="ChEBI" id="CHEBI:78531"/>
        <dbReference type="ChEBI" id="CHEBI:456215"/>
        <dbReference type="EC" id="6.1.1.20"/>
    </reaction>
</comment>
<proteinExistence type="inferred from homology"/>
<gene>
    <name evidence="15 20" type="primary">pheT</name>
    <name evidence="20" type="ORF">ACFO4R_04030</name>
</gene>
<feature type="binding site" evidence="15">
    <location>
        <position position="466"/>
    </location>
    <ligand>
        <name>Mg(2+)</name>
        <dbReference type="ChEBI" id="CHEBI:18420"/>
        <note>shared with alpha subunit</note>
    </ligand>
</feature>
<evidence type="ECO:0000256" key="9">
    <source>
        <dbReference type="ARBA" id="ARBA00022840"/>
    </source>
</evidence>
<dbReference type="CDD" id="cd02796">
    <property type="entry name" value="tRNA_bind_bactPheRS"/>
    <property type="match status" value="1"/>
</dbReference>
<keyword evidence="13 15" id="KW-0030">Aminoacyl-tRNA synthetase</keyword>
<keyword evidence="12 15" id="KW-0648">Protein biosynthesis</keyword>
<evidence type="ECO:0000256" key="16">
    <source>
        <dbReference type="PROSITE-ProRule" id="PRU00209"/>
    </source>
</evidence>
<name>A0ABV9QK60_9FIRM</name>
<comment type="similarity">
    <text evidence="2 15">Belongs to the phenylalanyl-tRNA synthetase beta subunit family. Type 1 subfamily.</text>
</comment>
<feature type="domain" description="FDX-ACB" evidence="18">
    <location>
        <begin position="694"/>
        <end position="787"/>
    </location>
</feature>
<organism evidence="20 21">
    <name type="scientific">Filifactor villosus</name>
    <dbReference type="NCBI Taxonomy" id="29374"/>
    <lineage>
        <taxon>Bacteria</taxon>
        <taxon>Bacillati</taxon>
        <taxon>Bacillota</taxon>
        <taxon>Clostridia</taxon>
        <taxon>Peptostreptococcales</taxon>
        <taxon>Filifactoraceae</taxon>
        <taxon>Filifactor</taxon>
    </lineage>
</organism>
<dbReference type="EC" id="6.1.1.20" evidence="15"/>
<reference evidence="21" key="1">
    <citation type="journal article" date="2019" name="Int. J. Syst. Evol. Microbiol.">
        <title>The Global Catalogue of Microorganisms (GCM) 10K type strain sequencing project: providing services to taxonomists for standard genome sequencing and annotation.</title>
        <authorList>
            <consortium name="The Broad Institute Genomics Platform"/>
            <consortium name="The Broad Institute Genome Sequencing Center for Infectious Disease"/>
            <person name="Wu L."/>
            <person name="Ma J."/>
        </authorList>
    </citation>
    <scope>NUCLEOTIDE SEQUENCE [LARGE SCALE GENOMIC DNA]</scope>
    <source>
        <strain evidence="21">CCUG 46385</strain>
    </source>
</reference>
<keyword evidence="8 15" id="KW-0547">Nucleotide-binding</keyword>
<evidence type="ECO:0000259" key="17">
    <source>
        <dbReference type="PROSITE" id="PS50886"/>
    </source>
</evidence>
<dbReference type="NCBIfam" id="NF045760">
    <property type="entry name" value="YtpR"/>
    <property type="match status" value="1"/>
</dbReference>
<evidence type="ECO:0000256" key="10">
    <source>
        <dbReference type="ARBA" id="ARBA00022842"/>
    </source>
</evidence>
<dbReference type="Pfam" id="PF03147">
    <property type="entry name" value="FDX-ACB"/>
    <property type="match status" value="1"/>
</dbReference>
<dbReference type="InterPro" id="IPR041616">
    <property type="entry name" value="PheRS_beta_core"/>
</dbReference>
<comment type="cofactor">
    <cofactor evidence="15">
        <name>Mg(2+)</name>
        <dbReference type="ChEBI" id="CHEBI:18420"/>
    </cofactor>
    <text evidence="15">Binds 2 magnesium ions per tetramer.</text>
</comment>
<dbReference type="PANTHER" id="PTHR10947">
    <property type="entry name" value="PHENYLALANYL-TRNA SYNTHETASE BETA CHAIN AND LEUCINE-RICH REPEAT-CONTAINING PROTEIN 47"/>
    <property type="match status" value="1"/>
</dbReference>
<dbReference type="Pfam" id="PF03483">
    <property type="entry name" value="B3_4"/>
    <property type="match status" value="1"/>
</dbReference>
<dbReference type="Proteomes" id="UP001595916">
    <property type="component" value="Unassembled WGS sequence"/>
</dbReference>
<dbReference type="SMART" id="SM00873">
    <property type="entry name" value="B3_4"/>
    <property type="match status" value="1"/>
</dbReference>
<evidence type="ECO:0000256" key="4">
    <source>
        <dbReference type="ARBA" id="ARBA00022490"/>
    </source>
</evidence>
<dbReference type="InterPro" id="IPR005147">
    <property type="entry name" value="tRNA_synthase_B5-dom"/>
</dbReference>
<accession>A0ABV9QK60</accession>
<dbReference type="InterPro" id="IPR033714">
    <property type="entry name" value="tRNA_bind_bactPheRS"/>
</dbReference>
<dbReference type="NCBIfam" id="TIGR00472">
    <property type="entry name" value="pheT_bact"/>
    <property type="match status" value="1"/>
</dbReference>
<keyword evidence="5 16" id="KW-0820">tRNA-binding</keyword>
<comment type="caution">
    <text evidence="20">The sequence shown here is derived from an EMBL/GenBank/DDBJ whole genome shotgun (WGS) entry which is preliminary data.</text>
</comment>
<keyword evidence="9 15" id="KW-0067">ATP-binding</keyword>
<feature type="binding site" evidence="15">
    <location>
        <position position="467"/>
    </location>
    <ligand>
        <name>Mg(2+)</name>
        <dbReference type="ChEBI" id="CHEBI:18420"/>
        <note>shared with alpha subunit</note>
    </ligand>
</feature>
<evidence type="ECO:0000256" key="7">
    <source>
        <dbReference type="ARBA" id="ARBA00022723"/>
    </source>
</evidence>
<dbReference type="GO" id="GO:0004826">
    <property type="term" value="F:phenylalanine-tRNA ligase activity"/>
    <property type="evidence" value="ECO:0007669"/>
    <property type="project" value="UniProtKB-EC"/>
</dbReference>
<evidence type="ECO:0000259" key="19">
    <source>
        <dbReference type="PROSITE" id="PS51483"/>
    </source>
</evidence>
<evidence type="ECO:0000256" key="6">
    <source>
        <dbReference type="ARBA" id="ARBA00022598"/>
    </source>
</evidence>
<comment type="subcellular location">
    <subcellularLocation>
        <location evidence="1 15">Cytoplasm</location>
    </subcellularLocation>
</comment>
<dbReference type="EMBL" id="JBHSHL010000014">
    <property type="protein sequence ID" value="MFC4804243.1"/>
    <property type="molecule type" value="Genomic_DNA"/>
</dbReference>
<dbReference type="InterPro" id="IPR045864">
    <property type="entry name" value="aa-tRNA-synth_II/BPL/LPL"/>
</dbReference>
<dbReference type="InterPro" id="IPR045060">
    <property type="entry name" value="Phe-tRNA-ligase_IIc_bsu"/>
</dbReference>
<dbReference type="Gene3D" id="3.50.40.10">
    <property type="entry name" value="Phenylalanyl-trna Synthetase, Chain B, domain 3"/>
    <property type="match status" value="1"/>
</dbReference>
<dbReference type="Gene3D" id="3.30.70.380">
    <property type="entry name" value="Ferrodoxin-fold anticodon-binding domain"/>
    <property type="match status" value="1"/>
</dbReference>
<evidence type="ECO:0000313" key="20">
    <source>
        <dbReference type="EMBL" id="MFC4804243.1"/>
    </source>
</evidence>
<feature type="domain" description="B5" evidence="19">
    <location>
        <begin position="404"/>
        <end position="479"/>
    </location>
</feature>
<evidence type="ECO:0000256" key="3">
    <source>
        <dbReference type="ARBA" id="ARBA00011209"/>
    </source>
</evidence>
<dbReference type="HAMAP" id="MF_00283">
    <property type="entry name" value="Phe_tRNA_synth_beta1"/>
    <property type="match status" value="1"/>
</dbReference>
<dbReference type="Gene3D" id="3.30.56.10">
    <property type="match status" value="2"/>
</dbReference>
<evidence type="ECO:0000256" key="8">
    <source>
        <dbReference type="ARBA" id="ARBA00022741"/>
    </source>
</evidence>
<dbReference type="InterPro" id="IPR020825">
    <property type="entry name" value="Phe-tRNA_synthase-like_B3/B4"/>
</dbReference>
<dbReference type="InterPro" id="IPR004532">
    <property type="entry name" value="Phe-tRNA-ligase_IIc_bsu_bact"/>
</dbReference>
<evidence type="ECO:0000256" key="2">
    <source>
        <dbReference type="ARBA" id="ARBA00008653"/>
    </source>
</evidence>
<feature type="binding site" evidence="15">
    <location>
        <position position="463"/>
    </location>
    <ligand>
        <name>Mg(2+)</name>
        <dbReference type="ChEBI" id="CHEBI:18420"/>
        <note>shared with alpha subunit</note>
    </ligand>
</feature>
<dbReference type="RefSeq" id="WP_379787742.1">
    <property type="nucleotide sequence ID" value="NZ_JBHSHL010000014.1"/>
</dbReference>
<comment type="subunit">
    <text evidence="3 15">Tetramer of two alpha and two beta subunits.</text>
</comment>
<dbReference type="Pfam" id="PF01588">
    <property type="entry name" value="tRNA_bind"/>
    <property type="match status" value="1"/>
</dbReference>
<evidence type="ECO:0000256" key="15">
    <source>
        <dbReference type="HAMAP-Rule" id="MF_00283"/>
    </source>
</evidence>
<dbReference type="InterPro" id="IPR012340">
    <property type="entry name" value="NA-bd_OB-fold"/>
</dbReference>
<dbReference type="PROSITE" id="PS51447">
    <property type="entry name" value="FDX_ACB"/>
    <property type="match status" value="1"/>
</dbReference>
<dbReference type="SMART" id="SM00896">
    <property type="entry name" value="FDX-ACB"/>
    <property type="match status" value="1"/>
</dbReference>
<dbReference type="InterPro" id="IPR005121">
    <property type="entry name" value="Fdx_antiC-bd"/>
</dbReference>
<dbReference type="SUPFAM" id="SSF54991">
    <property type="entry name" value="Anticodon-binding domain of PheRS"/>
    <property type="match status" value="1"/>
</dbReference>
<keyword evidence="21" id="KW-1185">Reference proteome</keyword>
<dbReference type="SUPFAM" id="SSF56037">
    <property type="entry name" value="PheT/TilS domain"/>
    <property type="match status" value="1"/>
</dbReference>
<dbReference type="SUPFAM" id="SSF55681">
    <property type="entry name" value="Class II aaRS and biotin synthetases"/>
    <property type="match status" value="1"/>
</dbReference>
<dbReference type="InterPro" id="IPR002547">
    <property type="entry name" value="tRNA-bd_dom"/>
</dbReference>
<dbReference type="PROSITE" id="PS50886">
    <property type="entry name" value="TRBD"/>
    <property type="match status" value="1"/>
</dbReference>
<evidence type="ECO:0000256" key="14">
    <source>
        <dbReference type="ARBA" id="ARBA00049255"/>
    </source>
</evidence>
<keyword evidence="10 15" id="KW-0460">Magnesium</keyword>
<evidence type="ECO:0000256" key="1">
    <source>
        <dbReference type="ARBA" id="ARBA00004496"/>
    </source>
</evidence>
<evidence type="ECO:0000256" key="13">
    <source>
        <dbReference type="ARBA" id="ARBA00023146"/>
    </source>
</evidence>
<dbReference type="Gene3D" id="2.40.50.140">
    <property type="entry name" value="Nucleic acid-binding proteins"/>
    <property type="match status" value="1"/>
</dbReference>
<dbReference type="CDD" id="cd00769">
    <property type="entry name" value="PheRS_beta_core"/>
    <property type="match status" value="1"/>
</dbReference>